<protein>
    <submittedName>
        <fullName evidence="1">Molybdopterin-dependent oxidoreductase</fullName>
    </submittedName>
</protein>
<keyword evidence="2" id="KW-1185">Reference proteome</keyword>
<dbReference type="InterPro" id="IPR037165">
    <property type="entry name" value="AldOxase/xan_DH_Mopterin-bd_sf"/>
</dbReference>
<proteinExistence type="predicted"/>
<dbReference type="EMBL" id="JAMWFV010000145">
    <property type="protein sequence ID" value="MDG6146386.1"/>
    <property type="molecule type" value="Genomic_DNA"/>
</dbReference>
<evidence type="ECO:0000313" key="2">
    <source>
        <dbReference type="Proteomes" id="UP001153199"/>
    </source>
</evidence>
<name>A0A9X4P0Q4_9LACT</name>
<organism evidence="1 2">
    <name type="scientific">Lactococcus formosensis</name>
    <dbReference type="NCBI Taxonomy" id="1281486"/>
    <lineage>
        <taxon>Bacteria</taxon>
        <taxon>Bacillati</taxon>
        <taxon>Bacillota</taxon>
        <taxon>Bacilli</taxon>
        <taxon>Lactobacillales</taxon>
        <taxon>Streptococcaceae</taxon>
        <taxon>Lactococcus</taxon>
    </lineage>
</organism>
<dbReference type="Proteomes" id="UP001153199">
    <property type="component" value="Unassembled WGS sequence"/>
</dbReference>
<comment type="caution">
    <text evidence="1">The sequence shown here is derived from an EMBL/GenBank/DDBJ whole genome shotgun (WGS) entry which is preliminary data.</text>
</comment>
<dbReference type="Gene3D" id="3.30.365.10">
    <property type="entry name" value="Aldehyde oxidase/xanthine dehydrogenase, molybdopterin binding domain"/>
    <property type="match status" value="1"/>
</dbReference>
<dbReference type="RefSeq" id="WP_279369185.1">
    <property type="nucleotide sequence ID" value="NZ_JAMWFV010000145.1"/>
</dbReference>
<gene>
    <name evidence="1" type="ORF">NF717_12150</name>
</gene>
<dbReference type="SUPFAM" id="SSF56003">
    <property type="entry name" value="Molybdenum cofactor-binding domain"/>
    <property type="match status" value="1"/>
</dbReference>
<dbReference type="GO" id="GO:0016491">
    <property type="term" value="F:oxidoreductase activity"/>
    <property type="evidence" value="ECO:0007669"/>
    <property type="project" value="InterPro"/>
</dbReference>
<accession>A0A9X4P0Q4</accession>
<evidence type="ECO:0000313" key="1">
    <source>
        <dbReference type="EMBL" id="MDG6146386.1"/>
    </source>
</evidence>
<sequence length="79" mass="9169">EEVLSRAAERLKLDPAEVRDRNFYGEPPRDLAPYGQPIRGNRLPRLHAELMASSDYAPRRTEIEAFNRQARFTRRGIGF</sequence>
<feature type="non-terminal residue" evidence="1">
    <location>
        <position position="79"/>
    </location>
</feature>
<reference evidence="1" key="1">
    <citation type="submission" date="2022-06" db="EMBL/GenBank/DDBJ databases">
        <title>Lactococcus from bovine mastitis in China.</title>
        <authorList>
            <person name="Lin Y."/>
            <person name="Han B."/>
        </authorList>
    </citation>
    <scope>NUCLEOTIDE SEQUENCE</scope>
    <source>
        <strain evidence="1">Ningxia-I-26</strain>
    </source>
</reference>
<feature type="non-terminal residue" evidence="1">
    <location>
        <position position="1"/>
    </location>
</feature>
<dbReference type="AlphaFoldDB" id="A0A9X4P0Q4"/>